<evidence type="ECO:0000313" key="2">
    <source>
        <dbReference type="EMBL" id="JAH86249.1"/>
    </source>
</evidence>
<sequence length="78" mass="9223">MFTDCSLSLSVSLSLSLFLYFKYQWFAQGIIHKMFMLTFITVKNTNKMRRIFAIKSREISLHSVLLGEQKIFAINYFD</sequence>
<dbReference type="AlphaFoldDB" id="A0A0E9W7A9"/>
<protein>
    <submittedName>
        <fullName evidence="2">Uncharacterized protein</fullName>
    </submittedName>
</protein>
<keyword evidence="1" id="KW-1133">Transmembrane helix</keyword>
<dbReference type="EMBL" id="GBXM01022328">
    <property type="protein sequence ID" value="JAH86249.1"/>
    <property type="molecule type" value="Transcribed_RNA"/>
</dbReference>
<evidence type="ECO:0000256" key="1">
    <source>
        <dbReference type="SAM" id="Phobius"/>
    </source>
</evidence>
<reference evidence="2" key="2">
    <citation type="journal article" date="2015" name="Fish Shellfish Immunol.">
        <title>Early steps in the European eel (Anguilla anguilla)-Vibrio vulnificus interaction in the gills: Role of the RtxA13 toxin.</title>
        <authorList>
            <person name="Callol A."/>
            <person name="Pajuelo D."/>
            <person name="Ebbesson L."/>
            <person name="Teles M."/>
            <person name="MacKenzie S."/>
            <person name="Amaro C."/>
        </authorList>
    </citation>
    <scope>NUCLEOTIDE SEQUENCE</scope>
</reference>
<reference evidence="2" key="1">
    <citation type="submission" date="2014-11" db="EMBL/GenBank/DDBJ databases">
        <authorList>
            <person name="Amaro Gonzalez C."/>
        </authorList>
    </citation>
    <scope>NUCLEOTIDE SEQUENCE</scope>
</reference>
<feature type="transmembrane region" description="Helical" evidence="1">
    <location>
        <begin position="23"/>
        <end position="42"/>
    </location>
</feature>
<keyword evidence="1" id="KW-0812">Transmembrane</keyword>
<keyword evidence="1" id="KW-0472">Membrane</keyword>
<organism evidence="2">
    <name type="scientific">Anguilla anguilla</name>
    <name type="common">European freshwater eel</name>
    <name type="synonym">Muraena anguilla</name>
    <dbReference type="NCBI Taxonomy" id="7936"/>
    <lineage>
        <taxon>Eukaryota</taxon>
        <taxon>Metazoa</taxon>
        <taxon>Chordata</taxon>
        <taxon>Craniata</taxon>
        <taxon>Vertebrata</taxon>
        <taxon>Euteleostomi</taxon>
        <taxon>Actinopterygii</taxon>
        <taxon>Neopterygii</taxon>
        <taxon>Teleostei</taxon>
        <taxon>Anguilliformes</taxon>
        <taxon>Anguillidae</taxon>
        <taxon>Anguilla</taxon>
    </lineage>
</organism>
<name>A0A0E9W7A9_ANGAN</name>
<accession>A0A0E9W7A9</accession>
<proteinExistence type="predicted"/>